<dbReference type="EMBL" id="CM001368">
    <property type="protein sequence ID" value="EHJ46624.1"/>
    <property type="molecule type" value="Genomic_DNA"/>
</dbReference>
<protein>
    <submittedName>
        <fullName evidence="1">Uncharacterized protein</fullName>
    </submittedName>
</protein>
<accession>G7QDW8</accession>
<sequence>MVWVARWLKRPGQDEQIRKAAGEIRKHWEDVCLDVGFDPAKNVSLAESDKEIRVGISEELDTSFREEPGEWRYY</sequence>
<evidence type="ECO:0000313" key="1">
    <source>
        <dbReference type="EMBL" id="EHJ46624.1"/>
    </source>
</evidence>
<dbReference type="HOGENOM" id="CLU_199615_0_0_7"/>
<organism evidence="1 2">
    <name type="scientific">Solidesulfovibrio carbinoliphilus subsp. oakridgensis</name>
    <dbReference type="NCBI Taxonomy" id="694327"/>
    <lineage>
        <taxon>Bacteria</taxon>
        <taxon>Pseudomonadati</taxon>
        <taxon>Thermodesulfobacteriota</taxon>
        <taxon>Desulfovibrionia</taxon>
        <taxon>Desulfovibrionales</taxon>
        <taxon>Desulfovibrionaceae</taxon>
        <taxon>Solidesulfovibrio</taxon>
    </lineage>
</organism>
<dbReference type="eggNOG" id="ENOG50304VF">
    <property type="taxonomic scope" value="Bacteria"/>
</dbReference>
<dbReference type="STRING" id="694327.DFW101_0607"/>
<evidence type="ECO:0000313" key="2">
    <source>
        <dbReference type="Proteomes" id="UP000004662"/>
    </source>
</evidence>
<dbReference type="OrthoDB" id="5458779at2"/>
<gene>
    <name evidence="1" type="ORF">DFW101_0607</name>
</gene>
<name>G7QDW8_9BACT</name>
<reference evidence="2" key="1">
    <citation type="journal article" date="2015" name="Genome Announc.">
        <title>High-Quality Draft Genome Sequence of Desulfovibrio carbinoliphilus FW-101-2B, an Organic Acid-Oxidizing Sulfate-Reducing Bacterium Isolated from Uranium(VI)-Contaminated Groundwater.</title>
        <authorList>
            <person name="Ramsay B.D."/>
            <person name="Hwang C."/>
            <person name="Woo H.L."/>
            <person name="Carroll S.L."/>
            <person name="Lucas S."/>
            <person name="Han J."/>
            <person name="Lapidus A.L."/>
            <person name="Cheng J.F."/>
            <person name="Goodwin L.A."/>
            <person name="Pitluck S."/>
            <person name="Peters L."/>
            <person name="Chertkov O."/>
            <person name="Held B."/>
            <person name="Detter J.C."/>
            <person name="Han C.S."/>
            <person name="Tapia R."/>
            <person name="Land M.L."/>
            <person name="Hauser L.J."/>
            <person name="Kyrpides N.C."/>
            <person name="Ivanova N.N."/>
            <person name="Mikhailova N."/>
            <person name="Pagani I."/>
            <person name="Woyke T."/>
            <person name="Arkin A.P."/>
            <person name="Dehal P."/>
            <person name="Chivian D."/>
            <person name="Criddle C.S."/>
            <person name="Wu W."/>
            <person name="Chakraborty R."/>
            <person name="Hazen T.C."/>
            <person name="Fields M.W."/>
        </authorList>
    </citation>
    <scope>NUCLEOTIDE SEQUENCE [LARGE SCALE GENOMIC DNA]</scope>
    <source>
        <strain evidence="2">FW-101-2B</strain>
    </source>
</reference>
<proteinExistence type="predicted"/>
<keyword evidence="2" id="KW-1185">Reference proteome</keyword>
<dbReference type="RefSeq" id="WP_009180060.1">
    <property type="nucleotide sequence ID" value="NZ_CM001368.1"/>
</dbReference>
<dbReference type="Proteomes" id="UP000004662">
    <property type="component" value="Chromosome"/>
</dbReference>
<dbReference type="AlphaFoldDB" id="G7QDW8"/>